<evidence type="ECO:0000256" key="14">
    <source>
        <dbReference type="ARBA" id="ARBA00023237"/>
    </source>
</evidence>
<keyword evidence="14 17" id="KW-0998">Cell outer membrane</keyword>
<keyword evidence="22" id="KW-1185">Reference proteome</keyword>
<dbReference type="InterPro" id="IPR003187">
    <property type="entry name" value="PLipase_A1"/>
</dbReference>
<keyword evidence="6" id="KW-0812">Transmembrane</keyword>
<evidence type="ECO:0000256" key="11">
    <source>
        <dbReference type="ARBA" id="ARBA00022963"/>
    </source>
</evidence>
<evidence type="ECO:0000256" key="17">
    <source>
        <dbReference type="RuleBase" id="RU366027"/>
    </source>
</evidence>
<evidence type="ECO:0000313" key="20">
    <source>
        <dbReference type="EMBL" id="SDZ07363.1"/>
    </source>
</evidence>
<comment type="subunit">
    <text evidence="4 17">Homodimer; dimerization is reversible, and the dimeric form is the active one.</text>
</comment>
<keyword evidence="13" id="KW-0472">Membrane</keyword>
<evidence type="ECO:0000256" key="6">
    <source>
        <dbReference type="ARBA" id="ARBA00022692"/>
    </source>
</evidence>
<keyword evidence="12 17" id="KW-0443">Lipid metabolism</keyword>
<keyword evidence="5" id="KW-1134">Transmembrane beta strand</keyword>
<feature type="active site" description="Proton acceptor" evidence="15">
    <location>
        <position position="268"/>
    </location>
</feature>
<name>A0A1H3Q2A1_9BURK</name>
<reference evidence="19 22" key="2">
    <citation type="submission" date="2020-12" db="EMBL/GenBank/DDBJ databases">
        <title>FDA dAtabase for Regulatory Grade micrObial Sequences (FDA-ARGOS): Supporting development and validation of Infectious Disease Dx tests.</title>
        <authorList>
            <person name="Sproer C."/>
            <person name="Gronow S."/>
            <person name="Severitt S."/>
            <person name="Schroder I."/>
            <person name="Tallon L."/>
            <person name="Sadzewicz L."/>
            <person name="Zhao X."/>
            <person name="Boylan J."/>
            <person name="Ott S."/>
            <person name="Bowen H."/>
            <person name="Vavikolanu K."/>
            <person name="Mehta A."/>
            <person name="Aluvathingal J."/>
            <person name="Nadendla S."/>
            <person name="Lowell S."/>
            <person name="Myers T."/>
            <person name="Yan Y."/>
            <person name="Sichtig H."/>
        </authorList>
    </citation>
    <scope>NUCLEOTIDE SEQUENCE [LARGE SCALE GENOMIC DNA]</scope>
    <source>
        <strain evidence="19 22">FDAARGOS_890</strain>
    </source>
</reference>
<feature type="binding site" description="in dimeric form" evidence="16">
    <location>
        <position position="314"/>
    </location>
    <ligand>
        <name>Ca(2+)</name>
        <dbReference type="ChEBI" id="CHEBI:29108"/>
        <label>1</label>
    </ligand>
</feature>
<dbReference type="GO" id="GO:0009279">
    <property type="term" value="C:cell outer membrane"/>
    <property type="evidence" value="ECO:0007669"/>
    <property type="project" value="UniProtKB-SubCell"/>
</dbReference>
<dbReference type="KEGG" id="dla:I6G47_24785"/>
<dbReference type="Pfam" id="PF02253">
    <property type="entry name" value="PLA1"/>
    <property type="match status" value="1"/>
</dbReference>
<dbReference type="Gene3D" id="2.40.230.10">
    <property type="entry name" value="Phospholipase A1"/>
    <property type="match status" value="1"/>
</dbReference>
<dbReference type="PANTHER" id="PTHR40457">
    <property type="entry name" value="PHOSPHOLIPASE A1"/>
    <property type="match status" value="1"/>
</dbReference>
<feature type="region of interest" description="Disordered" evidence="18">
    <location>
        <begin position="76"/>
        <end position="126"/>
    </location>
</feature>
<reference evidence="20 21" key="1">
    <citation type="submission" date="2016-10" db="EMBL/GenBank/DDBJ databases">
        <authorList>
            <person name="de Groot N.N."/>
        </authorList>
    </citation>
    <scope>NUCLEOTIDE SEQUENCE [LARGE SCALE GENOMIC DNA]</scope>
    <source>
        <strain evidence="20 21">LMG 24775</strain>
    </source>
</reference>
<dbReference type="GO" id="GO:0004623">
    <property type="term" value="F:phospholipase A2 activity"/>
    <property type="evidence" value="ECO:0007669"/>
    <property type="project" value="UniProtKB-EC"/>
</dbReference>
<dbReference type="EC" id="3.1.1.32" evidence="17"/>
<evidence type="ECO:0000256" key="1">
    <source>
        <dbReference type="ARBA" id="ARBA00000111"/>
    </source>
</evidence>
<sequence>MTNPPHLDRRKRPSRTPTPLQWALAMGLGATPWLGAQAQTAPRPLSEDAWRQCAATTDNQSRLACFDTWAQQQQPLTAPPATGWSAPAASAAADPGALPTPAPVVTADSGQGLALPTTPTNGGCRDPRYSELSRYYELEPGSDCGTFSFRGYRPMSVSVVTADHVNRQPTTPGKDPAQSQPYKTEEMRVQLSVRTKVAQGLLTGSTSAGKDSLWVGYTQQSYWQLFSPAISRPFRNTDHEPEIFYVYPTDARLPFGWRWRYSGVGLVHQSNGQSDPLSRSWNRWYLMTGFELDNRWQLHAKAWQRIRESAEHDDNPRIQDYIGRGEVKLGWNVNAQNYLGFTARGSLGQGRGSGRVEWLRTLGEGWNGGKSNLRLHVQLFSGYGDSLIDYNYKRTVLSVGFSLLDF</sequence>
<organism evidence="20 21">
    <name type="scientific">Delftia lacustris</name>
    <dbReference type="NCBI Taxonomy" id="558537"/>
    <lineage>
        <taxon>Bacteria</taxon>
        <taxon>Pseudomonadati</taxon>
        <taxon>Pseudomonadota</taxon>
        <taxon>Betaproteobacteria</taxon>
        <taxon>Burkholderiales</taxon>
        <taxon>Comamonadaceae</taxon>
        <taxon>Delftia</taxon>
    </lineage>
</organism>
<keyword evidence="8" id="KW-0732">Signal</keyword>
<evidence type="ECO:0000256" key="8">
    <source>
        <dbReference type="ARBA" id="ARBA00022729"/>
    </source>
</evidence>
<evidence type="ECO:0000256" key="16">
    <source>
        <dbReference type="PIRSR" id="PIRSR603187-2"/>
    </source>
</evidence>
<dbReference type="EC" id="3.1.1.4" evidence="17"/>
<evidence type="ECO:0000256" key="18">
    <source>
        <dbReference type="SAM" id="MobiDB-lite"/>
    </source>
</evidence>
<evidence type="ECO:0000256" key="9">
    <source>
        <dbReference type="ARBA" id="ARBA00022801"/>
    </source>
</evidence>
<dbReference type="GeneID" id="94689834"/>
<dbReference type="RefSeq" id="WP_016450369.1">
    <property type="nucleotide sequence ID" value="NZ_AP025556.1"/>
</dbReference>
<evidence type="ECO:0000256" key="12">
    <source>
        <dbReference type="ARBA" id="ARBA00023098"/>
    </source>
</evidence>
<keyword evidence="7 16" id="KW-0479">Metal-binding</keyword>
<feature type="compositionally biased region" description="Low complexity" evidence="18">
    <location>
        <begin position="76"/>
        <end position="97"/>
    </location>
</feature>
<feature type="active site" description="Nucleophile" evidence="15">
    <location>
        <position position="270"/>
    </location>
</feature>
<dbReference type="GO" id="GO:0008970">
    <property type="term" value="F:phospholipase A1 activity"/>
    <property type="evidence" value="ECO:0007669"/>
    <property type="project" value="UniProtKB-EC"/>
</dbReference>
<evidence type="ECO:0000256" key="2">
    <source>
        <dbReference type="ARBA" id="ARBA00001604"/>
    </source>
</evidence>
<dbReference type="EMBL" id="FNPE01000011">
    <property type="protein sequence ID" value="SDZ07363.1"/>
    <property type="molecule type" value="Genomic_DNA"/>
</dbReference>
<evidence type="ECO:0000313" key="21">
    <source>
        <dbReference type="Proteomes" id="UP000183417"/>
    </source>
</evidence>
<comment type="cofactor">
    <cofactor evidence="17">
        <name>Ca(2+)</name>
        <dbReference type="ChEBI" id="CHEBI:29108"/>
    </cofactor>
    <text evidence="17">Binds 1 Ca(2+) ion per monomer. In the dimeric form the Ca(2+) is bound by different amino acids with binding of each Ca(2+) shared with ligands coming from each monomer. The Ca(2+) ion may have a role in catalysis.</text>
</comment>
<dbReference type="Proteomes" id="UP000595064">
    <property type="component" value="Chromosome"/>
</dbReference>
<gene>
    <name evidence="19" type="ORF">I6G47_24785</name>
    <name evidence="20" type="ORF">SAMN05421547_111210</name>
</gene>
<dbReference type="GO" id="GO:0016042">
    <property type="term" value="P:lipid catabolic process"/>
    <property type="evidence" value="ECO:0007669"/>
    <property type="project" value="UniProtKB-KW"/>
</dbReference>
<feature type="binding site" description="in dimeric form" evidence="16">
    <location>
        <position position="278"/>
    </location>
    <ligand>
        <name>Ca(2+)</name>
        <dbReference type="ChEBI" id="CHEBI:29108"/>
        <label>1</label>
    </ligand>
</feature>
<dbReference type="GO" id="GO:0005509">
    <property type="term" value="F:calcium ion binding"/>
    <property type="evidence" value="ECO:0007669"/>
    <property type="project" value="TreeGrafter"/>
</dbReference>
<dbReference type="Proteomes" id="UP000183417">
    <property type="component" value="Unassembled WGS sequence"/>
</dbReference>
<evidence type="ECO:0000256" key="10">
    <source>
        <dbReference type="ARBA" id="ARBA00022837"/>
    </source>
</evidence>
<comment type="catalytic activity">
    <reaction evidence="2 17">
        <text>a 1,2-diacyl-sn-glycero-3-phosphocholine + H2O = a 1-acyl-sn-glycero-3-phosphocholine + a fatty acid + H(+)</text>
        <dbReference type="Rhea" id="RHEA:15801"/>
        <dbReference type="ChEBI" id="CHEBI:15377"/>
        <dbReference type="ChEBI" id="CHEBI:15378"/>
        <dbReference type="ChEBI" id="CHEBI:28868"/>
        <dbReference type="ChEBI" id="CHEBI:57643"/>
        <dbReference type="ChEBI" id="CHEBI:58168"/>
        <dbReference type="EC" id="3.1.1.4"/>
    </reaction>
</comment>
<evidence type="ECO:0000256" key="4">
    <source>
        <dbReference type="ARBA" id="ARBA00011702"/>
    </source>
</evidence>
<protein>
    <recommendedName>
        <fullName evidence="17">Phospholipase A1</fullName>
        <ecNumber evidence="17">3.1.1.32</ecNumber>
        <ecNumber evidence="17">3.1.1.4</ecNumber>
    </recommendedName>
    <alternativeName>
        <fullName evidence="17">Phosphatidylcholine 1-acylhydrolase</fullName>
    </alternativeName>
</protein>
<dbReference type="EMBL" id="CP065748">
    <property type="protein sequence ID" value="QPS80185.1"/>
    <property type="molecule type" value="Genomic_DNA"/>
</dbReference>
<feature type="binding site" description="in dimeric form" evidence="16">
    <location>
        <position position="231"/>
    </location>
    <ligand>
        <name>Ca(2+)</name>
        <dbReference type="ChEBI" id="CHEBI:29108"/>
        <label>1</label>
    </ligand>
</feature>
<evidence type="ECO:0000256" key="3">
    <source>
        <dbReference type="ARBA" id="ARBA00010525"/>
    </source>
</evidence>
<evidence type="ECO:0000256" key="5">
    <source>
        <dbReference type="ARBA" id="ARBA00022452"/>
    </source>
</evidence>
<keyword evidence="10 16" id="KW-0106">Calcium</keyword>
<evidence type="ECO:0000256" key="7">
    <source>
        <dbReference type="ARBA" id="ARBA00022723"/>
    </source>
</evidence>
<dbReference type="AlphaFoldDB" id="A0A1H3Q2A1"/>
<dbReference type="InterPro" id="IPR036541">
    <property type="entry name" value="PLipase_A1_sf"/>
</dbReference>
<dbReference type="SUPFAM" id="SSF56931">
    <property type="entry name" value="Outer membrane phospholipase A (OMPLA)"/>
    <property type="match status" value="1"/>
</dbReference>
<evidence type="ECO:0000256" key="13">
    <source>
        <dbReference type="ARBA" id="ARBA00023136"/>
    </source>
</evidence>
<proteinExistence type="inferred from homology"/>
<evidence type="ECO:0000313" key="22">
    <source>
        <dbReference type="Proteomes" id="UP000595064"/>
    </source>
</evidence>
<evidence type="ECO:0000256" key="15">
    <source>
        <dbReference type="PIRSR" id="PIRSR603187-1"/>
    </source>
</evidence>
<dbReference type="PRINTS" id="PR01486">
    <property type="entry name" value="PHPHLIPASEA1"/>
</dbReference>
<comment type="catalytic activity">
    <reaction evidence="1 17">
        <text>a 1,2-diacyl-sn-glycero-3-phosphocholine + H2O = a 2-acyl-sn-glycero-3-phosphocholine + a fatty acid + H(+)</text>
        <dbReference type="Rhea" id="RHEA:18689"/>
        <dbReference type="ChEBI" id="CHEBI:15377"/>
        <dbReference type="ChEBI" id="CHEBI:15378"/>
        <dbReference type="ChEBI" id="CHEBI:28868"/>
        <dbReference type="ChEBI" id="CHEBI:57643"/>
        <dbReference type="ChEBI" id="CHEBI:57875"/>
        <dbReference type="EC" id="3.1.1.32"/>
    </reaction>
</comment>
<comment type="similarity">
    <text evidence="3 17">Belongs to the phospholipase A1 family.</text>
</comment>
<keyword evidence="9 17" id="KW-0378">Hydrolase</keyword>
<evidence type="ECO:0000313" key="19">
    <source>
        <dbReference type="EMBL" id="QPS80185.1"/>
    </source>
</evidence>
<dbReference type="PANTHER" id="PTHR40457:SF1">
    <property type="entry name" value="PHOSPHOLIPASE A1"/>
    <property type="match status" value="1"/>
</dbReference>
<accession>A0A1H3Q2A1</accession>
<keyword evidence="11 17" id="KW-0442">Lipid degradation</keyword>
<comment type="subcellular location">
    <subcellularLocation>
        <location evidence="17">Cell outer membrane</location>
        <topology evidence="17">Multi-pass membrane protein</topology>
    </subcellularLocation>
    <text evidence="17">One of the very few enzymes located there.</text>
</comment>
<comment type="function">
    <text evidence="17">Hydrolysis of phosphatidylcholine with phospholipase A2 (EC 3.1.1.4) and phospholipase A1 (EC 3.1.1.32) activities.</text>
</comment>